<organism evidence="1 2">
    <name type="scientific">Candidatus Methanoplasma termitum</name>
    <dbReference type="NCBI Taxonomy" id="1577791"/>
    <lineage>
        <taxon>Archaea</taxon>
        <taxon>Methanobacteriati</taxon>
        <taxon>Thermoplasmatota</taxon>
        <taxon>Thermoplasmata</taxon>
        <taxon>Methanomassiliicoccales</taxon>
        <taxon>Methanomassiliicoccaceae</taxon>
        <taxon>Candidatus Methanoplasma</taxon>
    </lineage>
</organism>
<dbReference type="STRING" id="1577791.Mpt1_c14360"/>
<dbReference type="HOGENOM" id="CLU_2662553_0_0_2"/>
<keyword evidence="2" id="KW-1185">Reference proteome</keyword>
<reference evidence="1 2" key="1">
    <citation type="journal article" date="2014" name="Appl. Environ. Microbiol.">
        <title>Comparative Genome Analysis of 'Candidatus Methanoplasma termitum' Indicates a New Mode of Energy Metabolism in the Seventh Order of Methanogens.</title>
        <authorList>
            <person name="Lang K."/>
            <person name="Schuldes J."/>
            <person name="Klingl A."/>
            <person name="Poehlein A."/>
            <person name="Daniel R."/>
            <person name="Brune A."/>
        </authorList>
    </citation>
    <scope>NUCLEOTIDE SEQUENCE [LARGE SCALE GENOMIC DNA]</scope>
    <source>
        <strain evidence="2">Mpt1</strain>
    </source>
</reference>
<name>A0A0A7LG62_9ARCH</name>
<dbReference type="GeneID" id="24819093"/>
<dbReference type="KEGG" id="mear:Mpt1_c14360"/>
<dbReference type="RefSeq" id="WP_048113478.1">
    <property type="nucleotide sequence ID" value="NZ_CP010070.1"/>
</dbReference>
<proteinExistence type="predicted"/>
<gene>
    <name evidence="1" type="ORF">Mpt1_c14360</name>
</gene>
<accession>A0A0A7LG62</accession>
<sequence length="79" mass="8994">MPDDVVALIWEALGNDRITTREAADRLEYLFGYRCPDDLAKTLSKLRKAGSVKGEIDMDAGGWMWWADEECKKSRNQGE</sequence>
<dbReference type="EMBL" id="CP010070">
    <property type="protein sequence ID" value="AIZ57292.1"/>
    <property type="molecule type" value="Genomic_DNA"/>
</dbReference>
<dbReference type="OrthoDB" id="52533at2157"/>
<evidence type="ECO:0000313" key="1">
    <source>
        <dbReference type="EMBL" id="AIZ57292.1"/>
    </source>
</evidence>
<dbReference type="AlphaFoldDB" id="A0A0A7LG62"/>
<protein>
    <submittedName>
        <fullName evidence="1">Uncharacterized protein</fullName>
    </submittedName>
</protein>
<evidence type="ECO:0000313" key="2">
    <source>
        <dbReference type="Proteomes" id="UP000030787"/>
    </source>
</evidence>
<dbReference type="Proteomes" id="UP000030787">
    <property type="component" value="Chromosome"/>
</dbReference>